<dbReference type="Pfam" id="PF05305">
    <property type="entry name" value="DUF732"/>
    <property type="match status" value="1"/>
</dbReference>
<feature type="chain" id="PRO_5015063702" description="DUF732 domain-containing protein" evidence="1">
    <location>
        <begin position="24"/>
        <end position="112"/>
    </location>
</feature>
<dbReference type="InterPro" id="IPR007969">
    <property type="entry name" value="DUF732"/>
</dbReference>
<keyword evidence="1" id="KW-0732">Signal</keyword>
<sequence>MRGILVLLANLAVVIGVAVPAHADPGPDSKFLAALKAAGISYPTPNAAISVGKRECTLMDQGMSESDVIKTVSESNPAFKGDAAAQFTAIAEDAYCPQHEGEPGPPSAPGAG</sequence>
<protein>
    <recommendedName>
        <fullName evidence="2">DUF732 domain-containing protein</fullName>
    </recommendedName>
</protein>
<proteinExistence type="predicted"/>
<dbReference type="STRING" id="243061.AWC25_07415"/>
<accession>A0A1E3T0C7</accession>
<dbReference type="AlphaFoldDB" id="A0A1E3T0C7"/>
<evidence type="ECO:0000313" key="4">
    <source>
        <dbReference type="Proteomes" id="UP000094224"/>
    </source>
</evidence>
<dbReference type="OrthoDB" id="4748926at2"/>
<evidence type="ECO:0000256" key="1">
    <source>
        <dbReference type="SAM" id="SignalP"/>
    </source>
</evidence>
<evidence type="ECO:0000259" key="2">
    <source>
        <dbReference type="Pfam" id="PF05305"/>
    </source>
</evidence>
<feature type="domain" description="DUF732" evidence="2">
    <location>
        <begin position="28"/>
        <end position="98"/>
    </location>
</feature>
<evidence type="ECO:0000313" key="3">
    <source>
        <dbReference type="EMBL" id="ODR07912.1"/>
    </source>
</evidence>
<dbReference type="Proteomes" id="UP000094224">
    <property type="component" value="Unassembled WGS sequence"/>
</dbReference>
<reference evidence="4" key="1">
    <citation type="submission" date="2016-09" db="EMBL/GenBank/DDBJ databases">
        <authorList>
            <person name="Greninger A.L."/>
            <person name="Jerome K.R."/>
            <person name="Mcnair B."/>
            <person name="Wallis C."/>
            <person name="Fang F."/>
        </authorList>
    </citation>
    <scope>NUCLEOTIDE SEQUENCE [LARGE SCALE GENOMIC DNA]</scope>
    <source>
        <strain evidence="4">BC1_M4</strain>
    </source>
</reference>
<feature type="signal peptide" evidence="1">
    <location>
        <begin position="1"/>
        <end position="23"/>
    </location>
</feature>
<dbReference type="EMBL" id="MIHC01000010">
    <property type="protein sequence ID" value="ODR07912.1"/>
    <property type="molecule type" value="Genomic_DNA"/>
</dbReference>
<comment type="caution">
    <text evidence="3">The sequence shown here is derived from an EMBL/GenBank/DDBJ whole genome shotgun (WGS) entry which is preliminary data.</text>
</comment>
<name>A0A1E3T0C7_9MYCO</name>
<keyword evidence="4" id="KW-1185">Reference proteome</keyword>
<gene>
    <name evidence="3" type="ORF">BHQ21_07505</name>
</gene>
<organism evidence="3 4">
    <name type="scientific">Mycobacterium sherrisii</name>
    <dbReference type="NCBI Taxonomy" id="243061"/>
    <lineage>
        <taxon>Bacteria</taxon>
        <taxon>Bacillati</taxon>
        <taxon>Actinomycetota</taxon>
        <taxon>Actinomycetes</taxon>
        <taxon>Mycobacteriales</taxon>
        <taxon>Mycobacteriaceae</taxon>
        <taxon>Mycobacterium</taxon>
        <taxon>Mycobacterium simiae complex</taxon>
    </lineage>
</organism>